<gene>
    <name evidence="2" type="ORF">EFK50_14765</name>
</gene>
<feature type="signal peptide" evidence="1">
    <location>
        <begin position="1"/>
        <end position="20"/>
    </location>
</feature>
<dbReference type="OrthoDB" id="3790593at2"/>
<comment type="caution">
    <text evidence="2">The sequence shown here is derived from an EMBL/GenBank/DDBJ whole genome shotgun (WGS) entry which is preliminary data.</text>
</comment>
<dbReference type="RefSeq" id="WP_123228270.1">
    <property type="nucleotide sequence ID" value="NZ_RJSE01000007.1"/>
</dbReference>
<sequence length="165" mass="16616">MRKMAIIAAGLLLGASLLSGCGGDDKDGNASSGKGYCDLLKASKDAISGGLSSTVPDAKAFEKFIKDAKTIADKAPSDVSDDWDVVNGKIKVLTDALSDAGLSIADLVGAAAAGKLPEGTTAAEFQALVEKIQAVGTDDFNAATKAIDENAKADCDLDLGMSSSS</sequence>
<dbReference type="PROSITE" id="PS51257">
    <property type="entry name" value="PROKAR_LIPOPROTEIN"/>
    <property type="match status" value="1"/>
</dbReference>
<protein>
    <recommendedName>
        <fullName evidence="4">Lipoprotein</fullName>
    </recommendedName>
</protein>
<evidence type="ECO:0008006" key="4">
    <source>
        <dbReference type="Google" id="ProtNLM"/>
    </source>
</evidence>
<accession>A0A3N0CHQ5</accession>
<organism evidence="2 3">
    <name type="scientific">Nocardioides marmoriginsengisoli</name>
    <dbReference type="NCBI Taxonomy" id="661483"/>
    <lineage>
        <taxon>Bacteria</taxon>
        <taxon>Bacillati</taxon>
        <taxon>Actinomycetota</taxon>
        <taxon>Actinomycetes</taxon>
        <taxon>Propionibacteriales</taxon>
        <taxon>Nocardioidaceae</taxon>
        <taxon>Nocardioides</taxon>
    </lineage>
</organism>
<dbReference type="EMBL" id="RJSE01000007">
    <property type="protein sequence ID" value="RNL62978.1"/>
    <property type="molecule type" value="Genomic_DNA"/>
</dbReference>
<feature type="chain" id="PRO_5038508630" description="Lipoprotein" evidence="1">
    <location>
        <begin position="21"/>
        <end position="165"/>
    </location>
</feature>
<reference evidence="2 3" key="1">
    <citation type="submission" date="2018-11" db="EMBL/GenBank/DDBJ databases">
        <authorList>
            <person name="Li F."/>
        </authorList>
    </citation>
    <scope>NUCLEOTIDE SEQUENCE [LARGE SCALE GENOMIC DNA]</scope>
    <source>
        <strain evidence="2 3">Gsoil 097</strain>
    </source>
</reference>
<name>A0A3N0CHQ5_9ACTN</name>
<keyword evidence="3" id="KW-1185">Reference proteome</keyword>
<dbReference type="AlphaFoldDB" id="A0A3N0CHQ5"/>
<evidence type="ECO:0000256" key="1">
    <source>
        <dbReference type="SAM" id="SignalP"/>
    </source>
</evidence>
<proteinExistence type="predicted"/>
<evidence type="ECO:0000313" key="3">
    <source>
        <dbReference type="Proteomes" id="UP000267128"/>
    </source>
</evidence>
<evidence type="ECO:0000313" key="2">
    <source>
        <dbReference type="EMBL" id="RNL62978.1"/>
    </source>
</evidence>
<dbReference type="Proteomes" id="UP000267128">
    <property type="component" value="Unassembled WGS sequence"/>
</dbReference>
<keyword evidence="1" id="KW-0732">Signal</keyword>